<feature type="compositionally biased region" description="Polar residues" evidence="7">
    <location>
        <begin position="395"/>
        <end position="404"/>
    </location>
</feature>
<evidence type="ECO:0000259" key="12">
    <source>
        <dbReference type="Pfam" id="PF25967"/>
    </source>
</evidence>
<dbReference type="Proteomes" id="UP000254123">
    <property type="component" value="Unassembled WGS sequence"/>
</dbReference>
<evidence type="ECO:0000256" key="6">
    <source>
        <dbReference type="SAM" id="Coils"/>
    </source>
</evidence>
<evidence type="ECO:0000259" key="9">
    <source>
        <dbReference type="Pfam" id="PF25876"/>
    </source>
</evidence>
<dbReference type="InterPro" id="IPR058625">
    <property type="entry name" value="MdtA-like_BSH"/>
</dbReference>
<evidence type="ECO:0000256" key="5">
    <source>
        <dbReference type="ARBA" id="ARBA00023136"/>
    </source>
</evidence>
<keyword evidence="2" id="KW-0813">Transport</keyword>
<evidence type="ECO:0000256" key="8">
    <source>
        <dbReference type="SAM" id="Phobius"/>
    </source>
</evidence>
<evidence type="ECO:0000256" key="7">
    <source>
        <dbReference type="SAM" id="MobiDB-lite"/>
    </source>
</evidence>
<dbReference type="PANTHER" id="PTHR30469">
    <property type="entry name" value="MULTIDRUG RESISTANCE PROTEIN MDTA"/>
    <property type="match status" value="1"/>
</dbReference>
<dbReference type="Pfam" id="PF25876">
    <property type="entry name" value="HH_MFP_RND"/>
    <property type="match status" value="1"/>
</dbReference>
<evidence type="ECO:0000259" key="11">
    <source>
        <dbReference type="Pfam" id="PF25944"/>
    </source>
</evidence>
<dbReference type="Gene3D" id="6.20.50.140">
    <property type="match status" value="1"/>
</dbReference>
<dbReference type="SUPFAM" id="SSF111369">
    <property type="entry name" value="HlyD-like secretion proteins"/>
    <property type="match status" value="3"/>
</dbReference>
<dbReference type="RefSeq" id="WP_028859690.1">
    <property type="nucleotide sequence ID" value="NZ_CAJHAQ010000001.1"/>
</dbReference>
<dbReference type="Gene3D" id="2.40.50.100">
    <property type="match status" value="2"/>
</dbReference>
<evidence type="ECO:0000259" key="10">
    <source>
        <dbReference type="Pfam" id="PF25917"/>
    </source>
</evidence>
<feature type="coiled-coil region" evidence="6">
    <location>
        <begin position="136"/>
        <end position="229"/>
    </location>
</feature>
<dbReference type="Gene3D" id="2.40.30.170">
    <property type="match status" value="1"/>
</dbReference>
<dbReference type="Pfam" id="PF25944">
    <property type="entry name" value="Beta-barrel_RND"/>
    <property type="match status" value="1"/>
</dbReference>
<keyword evidence="4" id="KW-0997">Cell inner membrane</keyword>
<keyword evidence="14" id="KW-1185">Reference proteome</keyword>
<reference evidence="13 14" key="1">
    <citation type="submission" date="2018-06" db="EMBL/GenBank/DDBJ databases">
        <authorList>
            <consortium name="Pathogen Informatics"/>
            <person name="Doyle S."/>
        </authorList>
    </citation>
    <scope>NUCLEOTIDE SEQUENCE [LARGE SCALE GENOMIC DNA]</scope>
    <source>
        <strain evidence="13 14">NCTC10526</strain>
    </source>
</reference>
<keyword evidence="8" id="KW-1133">Transmembrane helix</keyword>
<evidence type="ECO:0000256" key="2">
    <source>
        <dbReference type="ARBA" id="ARBA00022448"/>
    </source>
</evidence>
<evidence type="ECO:0000256" key="1">
    <source>
        <dbReference type="ARBA" id="ARBA00009477"/>
    </source>
</evidence>
<dbReference type="GO" id="GO:0015562">
    <property type="term" value="F:efflux transmembrane transporter activity"/>
    <property type="evidence" value="ECO:0007669"/>
    <property type="project" value="TreeGrafter"/>
</dbReference>
<evidence type="ECO:0000256" key="4">
    <source>
        <dbReference type="ARBA" id="ARBA00022519"/>
    </source>
</evidence>
<feature type="domain" description="Multidrug resistance protein MdtA-like alpha-helical hairpin" evidence="9">
    <location>
        <begin position="136"/>
        <end position="202"/>
    </location>
</feature>
<keyword evidence="3" id="KW-1003">Cell membrane</keyword>
<keyword evidence="8" id="KW-0812">Transmembrane</keyword>
<feature type="domain" description="Multidrug resistance protein MdtA-like beta-barrel" evidence="11">
    <location>
        <begin position="271"/>
        <end position="355"/>
    </location>
</feature>
<organism evidence="13 14">
    <name type="scientific">Psychrobacter phenylpyruvicus</name>
    <dbReference type="NCBI Taxonomy" id="29432"/>
    <lineage>
        <taxon>Bacteria</taxon>
        <taxon>Pseudomonadati</taxon>
        <taxon>Pseudomonadota</taxon>
        <taxon>Gammaproteobacteria</taxon>
        <taxon>Moraxellales</taxon>
        <taxon>Moraxellaceae</taxon>
        <taxon>Psychrobacter</taxon>
    </lineage>
</organism>
<dbReference type="Pfam" id="PF25967">
    <property type="entry name" value="RND-MFP_C"/>
    <property type="match status" value="1"/>
</dbReference>
<dbReference type="STRING" id="1123034.GCA_000685805_02237"/>
<feature type="transmembrane region" description="Helical" evidence="8">
    <location>
        <begin position="12"/>
        <end position="31"/>
    </location>
</feature>
<dbReference type="GO" id="GO:1990281">
    <property type="term" value="C:efflux pump complex"/>
    <property type="evidence" value="ECO:0007669"/>
    <property type="project" value="TreeGrafter"/>
</dbReference>
<evidence type="ECO:0000256" key="3">
    <source>
        <dbReference type="ARBA" id="ARBA00022475"/>
    </source>
</evidence>
<evidence type="ECO:0000313" key="13">
    <source>
        <dbReference type="EMBL" id="SUD90164.1"/>
    </source>
</evidence>
<keyword evidence="6" id="KW-0175">Coiled coil</keyword>
<dbReference type="Pfam" id="PF25917">
    <property type="entry name" value="BSH_RND"/>
    <property type="match status" value="1"/>
</dbReference>
<keyword evidence="5 8" id="KW-0472">Membrane</keyword>
<feature type="domain" description="Multidrug resistance protein MdtA-like C-terminal permuted SH3" evidence="12">
    <location>
        <begin position="404"/>
        <end position="450"/>
    </location>
</feature>
<dbReference type="InterPro" id="IPR058624">
    <property type="entry name" value="MdtA-like_HH"/>
</dbReference>
<dbReference type="EMBL" id="UGVC01000001">
    <property type="protein sequence ID" value="SUD90164.1"/>
    <property type="molecule type" value="Genomic_DNA"/>
</dbReference>
<dbReference type="Gene3D" id="1.10.287.470">
    <property type="entry name" value="Helix hairpin bin"/>
    <property type="match status" value="2"/>
</dbReference>
<dbReference type="AlphaFoldDB" id="A0A379LK62"/>
<gene>
    <name evidence="13" type="primary">macA</name>
    <name evidence="13" type="ORF">NCTC10526_00483</name>
</gene>
<evidence type="ECO:0000313" key="14">
    <source>
        <dbReference type="Proteomes" id="UP000254123"/>
    </source>
</evidence>
<protein>
    <submittedName>
        <fullName evidence="13">Macrolide-specific efflux protein macA</fullName>
    </submittedName>
</protein>
<dbReference type="PANTHER" id="PTHR30469:SF33">
    <property type="entry name" value="SLR1207 PROTEIN"/>
    <property type="match status" value="1"/>
</dbReference>
<dbReference type="InterPro" id="IPR058626">
    <property type="entry name" value="MdtA-like_b-barrel"/>
</dbReference>
<comment type="similarity">
    <text evidence="1">Belongs to the membrane fusion protein (MFP) (TC 8.A.1) family.</text>
</comment>
<sequence>MAFISNQKTRKSLIKWSLIALVVLALGILLYNKFKPKEESPNYITTPAEIGDIERNVMASGKVKALNTVDVGAQVSGEVVKLYVDVGDEVKKGDLIAQIDQVTQKNNLSNQQATLEQGRAGLQSAQAEYYSRKAGLESAQADLASREADLKQAQSDYARLRPLLAMDAISQQEVENARTTVEKAQASVAAARSAIKTAQAALITAQSNIASSEADLRKAQTNLNTASTDLGYTTIRAPMDGTVVAVVTEQGTTVNANQAAPTIVTLADLSTVRINAQISEADVINVKAGMPVYFNTIGDPDKKYDAVLTAVEPAPEQISSTSSTDSAIYYIGYVEVPNPERRFRIDMTAQVYVVIDKAENTLIVPSAAIKKGRGDNNAAGGKRSAKQGADAATNIPATNNSATHNKGSYVRVLKADGSVEDRPVTVGIDNRVNAQILSGLKAGEAVIIGENSGGLGKEQSRRRRPPGM</sequence>
<feature type="domain" description="Multidrug resistance protein MdtA-like barrel-sandwich hybrid" evidence="10">
    <location>
        <begin position="67"/>
        <end position="265"/>
    </location>
</feature>
<accession>A0A379LK62</accession>
<dbReference type="InterPro" id="IPR058627">
    <property type="entry name" value="MdtA-like_C"/>
</dbReference>
<name>A0A379LK62_9GAMM</name>
<proteinExistence type="inferred from homology"/>
<feature type="region of interest" description="Disordered" evidence="7">
    <location>
        <begin position="372"/>
        <end position="404"/>
    </location>
</feature>